<evidence type="ECO:0000313" key="2">
    <source>
        <dbReference type="Proteomes" id="UP000049222"/>
    </source>
</evidence>
<dbReference type="PROSITE" id="PS51257">
    <property type="entry name" value="PROKAR_LIPOPROTEIN"/>
    <property type="match status" value="1"/>
</dbReference>
<evidence type="ECO:0000313" key="1">
    <source>
        <dbReference type="EMBL" id="CTQ48297.1"/>
    </source>
</evidence>
<organism evidence="1 2">
    <name type="scientific">Jannaschia donghaensis</name>
    <dbReference type="NCBI Taxonomy" id="420998"/>
    <lineage>
        <taxon>Bacteria</taxon>
        <taxon>Pseudomonadati</taxon>
        <taxon>Pseudomonadota</taxon>
        <taxon>Alphaproteobacteria</taxon>
        <taxon>Rhodobacterales</taxon>
        <taxon>Roseobacteraceae</taxon>
        <taxon>Jannaschia</taxon>
    </lineage>
</organism>
<sequence length="67" mass="6983">MIRNTVRLGLLAGTATLLVACGRAEPEPVVIAPAPTPIFTKDGQVIAQPTVVNAGGSDFDDDDDFED</sequence>
<accession>A0A0M6YG97</accession>
<proteinExistence type="predicted"/>
<dbReference type="EMBL" id="CXSU01000005">
    <property type="protein sequence ID" value="CTQ48297.1"/>
    <property type="molecule type" value="Genomic_DNA"/>
</dbReference>
<name>A0A0M6YG97_9RHOB</name>
<dbReference type="Proteomes" id="UP000049222">
    <property type="component" value="Unassembled WGS sequence"/>
</dbReference>
<protein>
    <submittedName>
        <fullName evidence="1">Uncharacterized protein</fullName>
    </submittedName>
</protein>
<reference evidence="1 2" key="1">
    <citation type="submission" date="2015-07" db="EMBL/GenBank/DDBJ databases">
        <authorList>
            <person name="Noorani M."/>
        </authorList>
    </citation>
    <scope>NUCLEOTIDE SEQUENCE [LARGE SCALE GENOMIC DNA]</scope>
    <source>
        <strain evidence="1 2">CECT 7802</strain>
    </source>
</reference>
<dbReference type="RefSeq" id="WP_055081914.1">
    <property type="nucleotide sequence ID" value="NZ_CXSU01000005.1"/>
</dbReference>
<gene>
    <name evidence="1" type="ORF">JDO7802_00299</name>
</gene>
<dbReference type="AlphaFoldDB" id="A0A0M6YG97"/>
<keyword evidence="2" id="KW-1185">Reference proteome</keyword>